<keyword evidence="2" id="KW-1185">Reference proteome</keyword>
<dbReference type="Proteomes" id="UP000198280">
    <property type="component" value="Unassembled WGS sequence"/>
</dbReference>
<accession>A0A239F1G7</accession>
<sequence length="88" mass="9882">MTAYRTPYRTRSVVGEDFAAEKAVITEDMHRAQSLTFGPYLAFMANYGRIIRVMADAYESHEVAYGILQRHADAVLDEIHAEEEAATA</sequence>
<dbReference type="AlphaFoldDB" id="A0A239F1G7"/>
<protein>
    <submittedName>
        <fullName evidence="1">Uncharacterized protein</fullName>
    </submittedName>
</protein>
<organism evidence="1 2">
    <name type="scientific">Actinacidiphila glaucinigra</name>
    <dbReference type="NCBI Taxonomy" id="235986"/>
    <lineage>
        <taxon>Bacteria</taxon>
        <taxon>Bacillati</taxon>
        <taxon>Actinomycetota</taxon>
        <taxon>Actinomycetes</taxon>
        <taxon>Kitasatosporales</taxon>
        <taxon>Streptomycetaceae</taxon>
        <taxon>Actinacidiphila</taxon>
    </lineage>
</organism>
<dbReference type="RefSeq" id="WP_089224206.1">
    <property type="nucleotide sequence ID" value="NZ_FZOF01000006.1"/>
</dbReference>
<name>A0A239F1G7_9ACTN</name>
<dbReference type="EMBL" id="FZOF01000006">
    <property type="protein sequence ID" value="SNS49992.1"/>
    <property type="molecule type" value="Genomic_DNA"/>
</dbReference>
<evidence type="ECO:0000313" key="1">
    <source>
        <dbReference type="EMBL" id="SNS49992.1"/>
    </source>
</evidence>
<reference evidence="1 2" key="1">
    <citation type="submission" date="2017-06" db="EMBL/GenBank/DDBJ databases">
        <authorList>
            <person name="Kim H.J."/>
            <person name="Triplett B.A."/>
        </authorList>
    </citation>
    <scope>NUCLEOTIDE SEQUENCE [LARGE SCALE GENOMIC DNA]</scope>
    <source>
        <strain evidence="1 2">CGMCC 4.1858</strain>
    </source>
</reference>
<proteinExistence type="predicted"/>
<evidence type="ECO:0000313" key="2">
    <source>
        <dbReference type="Proteomes" id="UP000198280"/>
    </source>
</evidence>
<gene>
    <name evidence="1" type="ORF">SAMN05216252_106232</name>
</gene>